<reference evidence="2" key="2">
    <citation type="journal article" date="2023" name="Science">
        <title>Genomic signatures of disease resistance in endangered staghorn corals.</title>
        <authorList>
            <person name="Vollmer S.V."/>
            <person name="Selwyn J.D."/>
            <person name="Despard B.A."/>
            <person name="Roesel C.L."/>
        </authorList>
    </citation>
    <scope>NUCLEOTIDE SEQUENCE</scope>
    <source>
        <strain evidence="2">K2</strain>
    </source>
</reference>
<evidence type="ECO:0000313" key="2">
    <source>
        <dbReference type="EMBL" id="KAK2553873.1"/>
    </source>
</evidence>
<protein>
    <submittedName>
        <fullName evidence="2">Son of sevenless-like protein 1</fullName>
    </submittedName>
</protein>
<dbReference type="InterPro" id="IPR035899">
    <property type="entry name" value="DBL_dom_sf"/>
</dbReference>
<proteinExistence type="predicted"/>
<dbReference type="SUPFAM" id="SSF48065">
    <property type="entry name" value="DBL homology domain (DH-domain)"/>
    <property type="match status" value="1"/>
</dbReference>
<dbReference type="Pfam" id="PF00621">
    <property type="entry name" value="RhoGEF"/>
    <property type="match status" value="1"/>
</dbReference>
<dbReference type="Gene3D" id="1.10.20.10">
    <property type="entry name" value="Histone, subunit A"/>
    <property type="match status" value="1"/>
</dbReference>
<dbReference type="Gene3D" id="1.20.900.10">
    <property type="entry name" value="Dbl homology (DH) domain"/>
    <property type="match status" value="1"/>
</dbReference>
<organism evidence="2 3">
    <name type="scientific">Acropora cervicornis</name>
    <name type="common">Staghorn coral</name>
    <dbReference type="NCBI Taxonomy" id="6130"/>
    <lineage>
        <taxon>Eukaryota</taxon>
        <taxon>Metazoa</taxon>
        <taxon>Cnidaria</taxon>
        <taxon>Anthozoa</taxon>
        <taxon>Hexacorallia</taxon>
        <taxon>Scleractinia</taxon>
        <taxon>Astrocoeniina</taxon>
        <taxon>Acroporidae</taxon>
        <taxon>Acropora</taxon>
    </lineage>
</organism>
<keyword evidence="3" id="KW-1185">Reference proteome</keyword>
<evidence type="ECO:0000313" key="3">
    <source>
        <dbReference type="Proteomes" id="UP001249851"/>
    </source>
</evidence>
<reference evidence="2" key="1">
    <citation type="journal article" date="2023" name="G3 (Bethesda)">
        <title>Whole genome assembly and annotation of the endangered Caribbean coral Acropora cervicornis.</title>
        <authorList>
            <person name="Selwyn J.D."/>
            <person name="Vollmer S.V."/>
        </authorList>
    </citation>
    <scope>NUCLEOTIDE SEQUENCE</scope>
    <source>
        <strain evidence="2">K2</strain>
    </source>
</reference>
<dbReference type="PROSITE" id="PS50010">
    <property type="entry name" value="DH_2"/>
    <property type="match status" value="1"/>
</dbReference>
<sequence length="354" mass="40029">MPISENENNSNSAKWKGMFVPALRKVQSQVHPSLKVQDDALEYIESLIIQLLNHLCACQPRSVADVEERVNSTFPHPIDKWAIGDAQAAIEKGKKKSVVVLPADKVHPLIVKDILGFKVEFQVSLYIVAVMEYISADILKLAGNYVKNIRHVEITCQDIKVALFADKVLMDMFHPDEVETSVETETLISQAALTYDEVVHEMMHAEGQFIRELHMIIKVFRAPFVDAKELFTSDDIDRIFSNILDIYEFSVTFLGLLDAAVEVVDEGKQPAIGECFEEMAEGARFEVYDTYAREQTASVSKQYRHLGIGGKLSELLLRTPVSDYFKVRLDWFLLCLGTSGDRNLFNMAHVPQVF</sequence>
<evidence type="ECO:0000259" key="1">
    <source>
        <dbReference type="PROSITE" id="PS50010"/>
    </source>
</evidence>
<name>A0AAD9Q3B5_ACRCE</name>
<dbReference type="GO" id="GO:0005829">
    <property type="term" value="C:cytosol"/>
    <property type="evidence" value="ECO:0007669"/>
    <property type="project" value="TreeGrafter"/>
</dbReference>
<dbReference type="InterPro" id="IPR000219">
    <property type="entry name" value="DH_dom"/>
</dbReference>
<dbReference type="PANTHER" id="PTHR45834">
    <property type="entry name" value="RHO GUANINE NUCLEOTIDE EXCHANGE FACTOR 9-RELATED"/>
    <property type="match status" value="1"/>
</dbReference>
<dbReference type="PANTHER" id="PTHR45834:SF3">
    <property type="entry name" value="RHO GUANINE NUCLEOTIDE EXCHANGE FACTOR 3, ISOFORM L"/>
    <property type="match status" value="1"/>
</dbReference>
<dbReference type="InterPro" id="IPR053086">
    <property type="entry name" value="RhoGEF_domain"/>
</dbReference>
<dbReference type="Proteomes" id="UP001249851">
    <property type="component" value="Unassembled WGS sequence"/>
</dbReference>
<dbReference type="CDD" id="cd22914">
    <property type="entry name" value="HFD_SOS1_rpt1"/>
    <property type="match status" value="1"/>
</dbReference>
<accession>A0AAD9Q3B5</accession>
<dbReference type="EMBL" id="JARQWQ010000074">
    <property type="protein sequence ID" value="KAK2553873.1"/>
    <property type="molecule type" value="Genomic_DNA"/>
</dbReference>
<dbReference type="SMART" id="SM00325">
    <property type="entry name" value="RhoGEF"/>
    <property type="match status" value="1"/>
</dbReference>
<dbReference type="InterPro" id="IPR009072">
    <property type="entry name" value="Histone-fold"/>
</dbReference>
<feature type="domain" description="DH" evidence="1">
    <location>
        <begin position="194"/>
        <end position="295"/>
    </location>
</feature>
<dbReference type="GO" id="GO:0046982">
    <property type="term" value="F:protein heterodimerization activity"/>
    <property type="evidence" value="ECO:0007669"/>
    <property type="project" value="InterPro"/>
</dbReference>
<dbReference type="AlphaFoldDB" id="A0AAD9Q3B5"/>
<comment type="caution">
    <text evidence="2">The sequence shown here is derived from an EMBL/GenBank/DDBJ whole genome shotgun (WGS) entry which is preliminary data.</text>
</comment>
<dbReference type="GO" id="GO:0005085">
    <property type="term" value="F:guanyl-nucleotide exchange factor activity"/>
    <property type="evidence" value="ECO:0007669"/>
    <property type="project" value="InterPro"/>
</dbReference>
<dbReference type="CDD" id="cd22915">
    <property type="entry name" value="HFD_SOS1_rpt2"/>
    <property type="match status" value="1"/>
</dbReference>
<dbReference type="SUPFAM" id="SSF47113">
    <property type="entry name" value="Histone-fold"/>
    <property type="match status" value="1"/>
</dbReference>
<dbReference type="FunFam" id="1.10.20.10:FF:000029">
    <property type="entry name" value="son of sevenless homolog 1 isoform X1"/>
    <property type="match status" value="1"/>
</dbReference>
<gene>
    <name evidence="2" type="ORF">P5673_024871</name>
</gene>